<gene>
    <name evidence="1" type="ORF">A5710_10420</name>
</gene>
<evidence type="ECO:0000313" key="1">
    <source>
        <dbReference type="EMBL" id="OBI24748.1"/>
    </source>
</evidence>
<dbReference type="Proteomes" id="UP000093943">
    <property type="component" value="Unassembled WGS sequence"/>
</dbReference>
<comment type="caution">
    <text evidence="1">The sequence shown here is derived from an EMBL/GenBank/DDBJ whole genome shotgun (WGS) entry which is preliminary data.</text>
</comment>
<evidence type="ECO:0000313" key="2">
    <source>
        <dbReference type="Proteomes" id="UP000093943"/>
    </source>
</evidence>
<organism evidence="1 2">
    <name type="scientific">Mycolicibacter sinensis (strain JDM601)</name>
    <name type="common">Mycobacterium sinense</name>
    <dbReference type="NCBI Taxonomy" id="875328"/>
    <lineage>
        <taxon>Bacteria</taxon>
        <taxon>Bacillati</taxon>
        <taxon>Actinomycetota</taxon>
        <taxon>Actinomycetes</taxon>
        <taxon>Mycobacteriales</taxon>
        <taxon>Mycobacteriaceae</taxon>
        <taxon>Mycolicibacter</taxon>
    </lineage>
</organism>
<dbReference type="AlphaFoldDB" id="A0A1A2NYC3"/>
<reference evidence="2" key="1">
    <citation type="submission" date="2016-06" db="EMBL/GenBank/DDBJ databases">
        <authorList>
            <person name="Sutton G."/>
            <person name="Brinkac L."/>
            <person name="Sanka R."/>
            <person name="Adams M."/>
            <person name="Lau E."/>
            <person name="Sam S."/>
            <person name="Sreng N."/>
            <person name="Him V."/>
            <person name="Kerleguer A."/>
            <person name="Cheng S."/>
        </authorList>
    </citation>
    <scope>NUCLEOTIDE SEQUENCE [LARGE SCALE GENOMIC DNA]</scope>
    <source>
        <strain evidence="2">E1876</strain>
    </source>
</reference>
<proteinExistence type="predicted"/>
<sequence>MQVLLHVGRDRNGRRRLTDISLLCRTASGMVQAAPVWHAERGAGDHIAEFRALLRDRRPA</sequence>
<dbReference type="EMBL" id="LZKG01000165">
    <property type="protein sequence ID" value="OBI24748.1"/>
    <property type="molecule type" value="Genomic_DNA"/>
</dbReference>
<protein>
    <submittedName>
        <fullName evidence="1">Uncharacterized protein</fullName>
    </submittedName>
</protein>
<name>A0A1A2NYC3_MYCSD</name>
<accession>A0A1A2NYC3</accession>